<evidence type="ECO:0000256" key="12">
    <source>
        <dbReference type="ARBA" id="ARBA00023310"/>
    </source>
</evidence>
<dbReference type="Pfam" id="PF02874">
    <property type="entry name" value="ATP-synt_ab_N"/>
    <property type="match status" value="1"/>
</dbReference>
<comment type="catalytic activity">
    <reaction evidence="15">
        <text>ATP + H2O + 4 H(+)(in) = ADP + phosphate + 5 H(+)(out)</text>
        <dbReference type="Rhea" id="RHEA:57720"/>
        <dbReference type="ChEBI" id="CHEBI:15377"/>
        <dbReference type="ChEBI" id="CHEBI:15378"/>
        <dbReference type="ChEBI" id="CHEBI:30616"/>
        <dbReference type="ChEBI" id="CHEBI:43474"/>
        <dbReference type="ChEBI" id="CHEBI:456216"/>
        <dbReference type="EC" id="7.1.2.2"/>
    </reaction>
</comment>
<dbReference type="InterPro" id="IPR000194">
    <property type="entry name" value="ATPase_F1/V1/A1_a/bsu_nucl-bd"/>
</dbReference>
<dbReference type="FunFam" id="2.40.10.170:FF:000005">
    <property type="entry name" value="ATP synthase subunit beta"/>
    <property type="match status" value="1"/>
</dbReference>
<dbReference type="AlphaFoldDB" id="A0A419V7Q8"/>
<dbReference type="InterPro" id="IPR020003">
    <property type="entry name" value="ATPase_a/bsu_AS"/>
</dbReference>
<dbReference type="FunFam" id="1.10.1140.10:FF:000001">
    <property type="entry name" value="ATP synthase subunit beta"/>
    <property type="match status" value="1"/>
</dbReference>
<keyword evidence="8 15" id="KW-1278">Translocase</keyword>
<dbReference type="RefSeq" id="WP_120191513.1">
    <property type="nucleotide sequence ID" value="NZ_RAPK01000006.1"/>
</dbReference>
<proteinExistence type="inferred from homology"/>
<dbReference type="HAMAP" id="MF_01347">
    <property type="entry name" value="ATP_synth_beta_bact"/>
    <property type="match status" value="1"/>
</dbReference>
<dbReference type="GO" id="GO:0045259">
    <property type="term" value="C:proton-transporting ATP synthase complex"/>
    <property type="evidence" value="ECO:0007669"/>
    <property type="project" value="UniProtKB-KW"/>
</dbReference>
<dbReference type="OrthoDB" id="9801639at2"/>
<comment type="caution">
    <text evidence="17">The sequence shown here is derived from an EMBL/GenBank/DDBJ whole genome shotgun (WGS) entry which is preliminary data.</text>
</comment>
<dbReference type="GO" id="GO:0005886">
    <property type="term" value="C:plasma membrane"/>
    <property type="evidence" value="ECO:0007669"/>
    <property type="project" value="UniProtKB-SubCell"/>
</dbReference>
<evidence type="ECO:0000256" key="10">
    <source>
        <dbReference type="ARBA" id="ARBA00023136"/>
    </source>
</evidence>
<comment type="catalytic activity">
    <reaction evidence="13">
        <text>4 Na(+)(in) + ATP + H2O = 4 Na(+)(out) + ADP + phosphate + H(+)</text>
        <dbReference type="Rhea" id="RHEA:58156"/>
        <dbReference type="ChEBI" id="CHEBI:15377"/>
        <dbReference type="ChEBI" id="CHEBI:15378"/>
        <dbReference type="ChEBI" id="CHEBI:29101"/>
        <dbReference type="ChEBI" id="CHEBI:30616"/>
        <dbReference type="ChEBI" id="CHEBI:43474"/>
        <dbReference type="ChEBI" id="CHEBI:456216"/>
        <dbReference type="EC" id="7.2.2.1"/>
    </reaction>
</comment>
<feature type="binding site" evidence="15">
    <location>
        <begin position="159"/>
        <end position="166"/>
    </location>
    <ligand>
        <name>ATP</name>
        <dbReference type="ChEBI" id="CHEBI:30616"/>
    </ligand>
</feature>
<dbReference type="Gene3D" id="3.40.50.300">
    <property type="entry name" value="P-loop containing nucleotide triphosphate hydrolases"/>
    <property type="match status" value="1"/>
</dbReference>
<keyword evidence="3 15" id="KW-0813">Transport</keyword>
<keyword evidence="4 15" id="KW-1003">Cell membrane</keyword>
<keyword evidence="18" id="KW-1185">Reference proteome</keyword>
<dbReference type="InterPro" id="IPR004100">
    <property type="entry name" value="ATPase_F1/V1/A1_a/bsu_N"/>
</dbReference>
<keyword evidence="5 15" id="KW-0547">Nucleotide-binding</keyword>
<evidence type="ECO:0000313" key="17">
    <source>
        <dbReference type="EMBL" id="RKD76092.1"/>
    </source>
</evidence>
<dbReference type="CDD" id="cd01133">
    <property type="entry name" value="F1-ATPase_beta_CD"/>
    <property type="match status" value="1"/>
</dbReference>
<evidence type="ECO:0000313" key="18">
    <source>
        <dbReference type="Proteomes" id="UP000285120"/>
    </source>
</evidence>
<evidence type="ECO:0000256" key="9">
    <source>
        <dbReference type="ARBA" id="ARBA00023065"/>
    </source>
</evidence>
<evidence type="ECO:0000256" key="11">
    <source>
        <dbReference type="ARBA" id="ARBA00023196"/>
    </source>
</evidence>
<dbReference type="NCBIfam" id="TIGR01039">
    <property type="entry name" value="atpD"/>
    <property type="match status" value="1"/>
</dbReference>
<feature type="domain" description="AAA+ ATPase" evidence="16">
    <location>
        <begin position="151"/>
        <end position="414"/>
    </location>
</feature>
<dbReference type="FunFam" id="3.40.50.300:FF:000004">
    <property type="entry name" value="ATP synthase subunit beta"/>
    <property type="match status" value="1"/>
</dbReference>
<comment type="similarity">
    <text evidence="2 15">Belongs to the ATPase alpha/beta chains family.</text>
</comment>
<dbReference type="SUPFAM" id="SSF47917">
    <property type="entry name" value="C-terminal domain of alpha and beta subunits of F1 ATP synthase"/>
    <property type="match status" value="1"/>
</dbReference>
<evidence type="ECO:0000256" key="4">
    <source>
        <dbReference type="ARBA" id="ARBA00022475"/>
    </source>
</evidence>
<keyword evidence="9 15" id="KW-0406">Ion transport</keyword>
<gene>
    <name evidence="15" type="primary">atpD</name>
    <name evidence="17" type="ORF">ATL39_0304</name>
</gene>
<dbReference type="PROSITE" id="PS00152">
    <property type="entry name" value="ATPASE_ALPHA_BETA"/>
    <property type="match status" value="1"/>
</dbReference>
<keyword evidence="11 15" id="KW-0139">CF(1)</keyword>
<comment type="subcellular location">
    <subcellularLocation>
        <location evidence="1 15">Cell membrane</location>
        <topology evidence="1 15">Peripheral membrane protein</topology>
    </subcellularLocation>
</comment>
<evidence type="ECO:0000256" key="2">
    <source>
        <dbReference type="ARBA" id="ARBA00008936"/>
    </source>
</evidence>
<name>A0A419V7Q8_9BACL</name>
<organism evidence="17 18">
    <name type="scientific">Sinobaca qinghaiensis</name>
    <dbReference type="NCBI Taxonomy" id="342944"/>
    <lineage>
        <taxon>Bacteria</taxon>
        <taxon>Bacillati</taxon>
        <taxon>Bacillota</taxon>
        <taxon>Bacilli</taxon>
        <taxon>Bacillales</taxon>
        <taxon>Sporolactobacillaceae</taxon>
        <taxon>Sinobaca</taxon>
    </lineage>
</organism>
<keyword evidence="12 15" id="KW-0066">ATP synthesis</keyword>
<evidence type="ECO:0000256" key="8">
    <source>
        <dbReference type="ARBA" id="ARBA00022967"/>
    </source>
</evidence>
<dbReference type="PANTHER" id="PTHR15184:SF71">
    <property type="entry name" value="ATP SYNTHASE SUBUNIT BETA, MITOCHONDRIAL"/>
    <property type="match status" value="1"/>
</dbReference>
<evidence type="ECO:0000256" key="15">
    <source>
        <dbReference type="HAMAP-Rule" id="MF_01347"/>
    </source>
</evidence>
<evidence type="ECO:0000256" key="1">
    <source>
        <dbReference type="ARBA" id="ARBA00004202"/>
    </source>
</evidence>
<keyword evidence="10 15" id="KW-0472">Membrane</keyword>
<comment type="function">
    <text evidence="14">Produces ATP from ADP in the presence of a sodium ion gradient across the membrane. The beta chain is the catalytic subunit.</text>
</comment>
<dbReference type="Proteomes" id="UP000285120">
    <property type="component" value="Unassembled WGS sequence"/>
</dbReference>
<evidence type="ECO:0000256" key="6">
    <source>
        <dbReference type="ARBA" id="ARBA00022781"/>
    </source>
</evidence>
<dbReference type="Gene3D" id="2.40.10.170">
    <property type="match status" value="1"/>
</dbReference>
<dbReference type="InterPro" id="IPR050053">
    <property type="entry name" value="ATPase_alpha/beta_chains"/>
</dbReference>
<dbReference type="CDD" id="cd18110">
    <property type="entry name" value="ATP-synt_F1_beta_C"/>
    <property type="match status" value="1"/>
</dbReference>
<dbReference type="Pfam" id="PF00006">
    <property type="entry name" value="ATP-synt_ab"/>
    <property type="match status" value="1"/>
</dbReference>
<keyword evidence="7 15" id="KW-0067">ATP-binding</keyword>
<evidence type="ECO:0000256" key="14">
    <source>
        <dbReference type="ARBA" id="ARBA00059242"/>
    </source>
</evidence>
<accession>A0A419V7Q8</accession>
<evidence type="ECO:0000256" key="3">
    <source>
        <dbReference type="ARBA" id="ARBA00022448"/>
    </source>
</evidence>
<evidence type="ECO:0000256" key="7">
    <source>
        <dbReference type="ARBA" id="ARBA00022840"/>
    </source>
</evidence>
<keyword evidence="6 15" id="KW-0375">Hydrogen ion transport</keyword>
<dbReference type="SUPFAM" id="SSF50615">
    <property type="entry name" value="N-terminal domain of alpha and beta subunits of F1 ATP synthase"/>
    <property type="match status" value="1"/>
</dbReference>
<dbReference type="GO" id="GO:0046933">
    <property type="term" value="F:proton-transporting ATP synthase activity, rotational mechanism"/>
    <property type="evidence" value="ECO:0007669"/>
    <property type="project" value="UniProtKB-UniRule"/>
</dbReference>
<dbReference type="InterPro" id="IPR005722">
    <property type="entry name" value="ATP_synth_F1_bsu"/>
</dbReference>
<dbReference type="InterPro" id="IPR055190">
    <property type="entry name" value="ATP-synt_VA_C"/>
</dbReference>
<dbReference type="PANTHER" id="PTHR15184">
    <property type="entry name" value="ATP SYNTHASE"/>
    <property type="match status" value="1"/>
</dbReference>
<dbReference type="Pfam" id="PF22919">
    <property type="entry name" value="ATP-synt_VA_C"/>
    <property type="match status" value="1"/>
</dbReference>
<dbReference type="EC" id="7.1.2.2" evidence="15"/>
<protein>
    <recommendedName>
        <fullName evidence="15">ATP synthase subunit beta</fullName>
        <ecNumber evidence="15">7.1.2.2</ecNumber>
    </recommendedName>
    <alternativeName>
        <fullName evidence="15">ATP synthase F1 sector subunit beta</fullName>
    </alternativeName>
    <alternativeName>
        <fullName evidence="15">F-ATPase subunit beta</fullName>
    </alternativeName>
</protein>
<dbReference type="Gene3D" id="1.10.1140.10">
    <property type="entry name" value="Bovine Mitochondrial F1-atpase, Atp Synthase Beta Chain, Chain D, domain 3"/>
    <property type="match status" value="1"/>
</dbReference>
<dbReference type="CDD" id="cd18115">
    <property type="entry name" value="ATP-synt_F1_beta_N"/>
    <property type="match status" value="1"/>
</dbReference>
<evidence type="ECO:0000256" key="5">
    <source>
        <dbReference type="ARBA" id="ARBA00022741"/>
    </source>
</evidence>
<evidence type="ECO:0000256" key="13">
    <source>
        <dbReference type="ARBA" id="ARBA00052325"/>
    </source>
</evidence>
<dbReference type="GO" id="GO:0005524">
    <property type="term" value="F:ATP binding"/>
    <property type="evidence" value="ECO:0007669"/>
    <property type="project" value="UniProtKB-UniRule"/>
</dbReference>
<dbReference type="SUPFAM" id="SSF52540">
    <property type="entry name" value="P-loop containing nucleoside triphosphate hydrolases"/>
    <property type="match status" value="1"/>
</dbReference>
<dbReference type="InterPro" id="IPR036121">
    <property type="entry name" value="ATPase_F1/V1/A1_a/bsu_N_sf"/>
</dbReference>
<dbReference type="EMBL" id="RAPK01000006">
    <property type="protein sequence ID" value="RKD76092.1"/>
    <property type="molecule type" value="Genomic_DNA"/>
</dbReference>
<dbReference type="InterPro" id="IPR024034">
    <property type="entry name" value="ATPase_F1/V1_b/a_C"/>
</dbReference>
<dbReference type="SMART" id="SM00382">
    <property type="entry name" value="AAA"/>
    <property type="match status" value="1"/>
</dbReference>
<comment type="function">
    <text evidence="15">Produces ATP from ADP in the presence of a proton gradient across the membrane. The catalytic sites are hosted primarily by the beta subunits.</text>
</comment>
<evidence type="ECO:0000259" key="16">
    <source>
        <dbReference type="SMART" id="SM00382"/>
    </source>
</evidence>
<reference evidence="17 18" key="1">
    <citation type="submission" date="2018-09" db="EMBL/GenBank/DDBJ databases">
        <title>Genomic Encyclopedia of Archaeal and Bacterial Type Strains, Phase II (KMG-II): from individual species to whole genera.</title>
        <authorList>
            <person name="Goeker M."/>
        </authorList>
    </citation>
    <scope>NUCLEOTIDE SEQUENCE [LARGE SCALE GENOMIC DNA]</scope>
    <source>
        <strain evidence="17 18">DSM 17008</strain>
    </source>
</reference>
<dbReference type="GO" id="GO:0046962">
    <property type="term" value="F:sodium-transporting ATPase activity, rotational mechanism"/>
    <property type="evidence" value="ECO:0007669"/>
    <property type="project" value="UniProtKB-EC"/>
</dbReference>
<dbReference type="InterPro" id="IPR027417">
    <property type="entry name" value="P-loop_NTPase"/>
</dbReference>
<sequence>MNNGHITQIMGPVVDVRFPDGHLPELNNALTISQSSTAEGTSEVHVTLEVALHLGDNSVRTISMGSTDGLVRGTEVVNTGGPISVPVGEQTLGRVFNVLGDTIDLDDKLEESAGSRSPIHRQPPKFDELSTQAEILETGIKVVDLLAPYVKGGKIGLFGGAGVGKTVLIQELINNIAQEHGGISVFAGVGERTREGNDLYFEMTDSGVIKKTAMVFGQMNEPPGARMRVALTGLTMAEHFRDKEGADVLLFIDNIYRFTQAGSEVSALLGRMPSAVGYQPTLATEMGQLQERITSTKTGSVTSIQAIYVPADDYTDPAPATTFAHLDATTNLERKLTEQGIYPAVDPLASTSRALSPDIVGEEHYQVAQEVQQTLQKYKELQDIIAILGMDELSEEDKLVVHRARRVQFFLSQNFHVAEQFTGQTGSYVQVKDTIKGFREILDGKHDDVPEDAFRLVGPIEAVLDKVKASS</sequence>
<dbReference type="InterPro" id="IPR003593">
    <property type="entry name" value="AAA+_ATPase"/>
</dbReference>